<feature type="transmembrane region" description="Helical" evidence="1">
    <location>
        <begin position="42"/>
        <end position="64"/>
    </location>
</feature>
<dbReference type="EMBL" id="CP042593">
    <property type="protein sequence ID" value="QED46384.1"/>
    <property type="molecule type" value="Genomic_DNA"/>
</dbReference>
<dbReference type="GO" id="GO:0006508">
    <property type="term" value="P:proteolysis"/>
    <property type="evidence" value="ECO:0007669"/>
    <property type="project" value="UniProtKB-KW"/>
</dbReference>
<dbReference type="PANTHER" id="PTHR36435:SF6">
    <property type="entry name" value="ABORTIVE INFECTION PROTEIN"/>
    <property type="match status" value="1"/>
</dbReference>
<dbReference type="Proteomes" id="UP000321555">
    <property type="component" value="Chromosome"/>
</dbReference>
<evidence type="ECO:0000313" key="4">
    <source>
        <dbReference type="Proteomes" id="UP000321555"/>
    </source>
</evidence>
<keyword evidence="3" id="KW-0482">Metalloprotease</keyword>
<keyword evidence="3" id="KW-0645">Protease</keyword>
<sequence>MKKEYWIILIVYITMQLSGVIGVPLVAYIGTLLGKSMQEMEIISVTSWIVISFTITLIITLVLLRKEMKDHTLMRNSASAASSITWAIGGVFLAFFAQTIAANIESLIGIEMGSENTQQIMQLIQASPIIIIVSSVIGPILEEIVFRKILFGSLHKRMNFFLAALISSVIFALAHAEIEHILLYSAMGFTFAFLYVKTKRIIVPIFAHVAMNTFVVILQLNKDNIENWLKDMEKIQSFIGGFL</sequence>
<organism evidence="3 4">
    <name type="scientific">Cytobacillus dafuensis</name>
    <name type="common">Bacillus dafuensis</name>
    <dbReference type="NCBI Taxonomy" id="1742359"/>
    <lineage>
        <taxon>Bacteria</taxon>
        <taxon>Bacillati</taxon>
        <taxon>Bacillota</taxon>
        <taxon>Bacilli</taxon>
        <taxon>Bacillales</taxon>
        <taxon>Bacillaceae</taxon>
        <taxon>Cytobacillus</taxon>
    </lineage>
</organism>
<dbReference type="GO" id="GO:0080120">
    <property type="term" value="P:CAAX-box protein maturation"/>
    <property type="evidence" value="ECO:0007669"/>
    <property type="project" value="UniProtKB-ARBA"/>
</dbReference>
<keyword evidence="3" id="KW-0378">Hydrolase</keyword>
<dbReference type="AlphaFoldDB" id="A0A5B8Z051"/>
<accession>A0A5B8Z051</accession>
<feature type="transmembrane region" description="Helical" evidence="1">
    <location>
        <begin position="201"/>
        <end position="220"/>
    </location>
</feature>
<dbReference type="STRING" id="1742359.GCA_001439625_01222"/>
<feature type="transmembrane region" description="Helical" evidence="1">
    <location>
        <begin position="7"/>
        <end position="30"/>
    </location>
</feature>
<dbReference type="InterPro" id="IPR052710">
    <property type="entry name" value="CAAX_protease"/>
</dbReference>
<keyword evidence="1" id="KW-1133">Transmembrane helix</keyword>
<dbReference type="PANTHER" id="PTHR36435">
    <property type="entry name" value="SLR1288 PROTEIN"/>
    <property type="match status" value="1"/>
</dbReference>
<dbReference type="KEGG" id="bda:FSZ17_03360"/>
<feature type="transmembrane region" description="Helical" evidence="1">
    <location>
        <begin position="158"/>
        <end position="175"/>
    </location>
</feature>
<name>A0A5B8Z051_CYTDA</name>
<proteinExistence type="predicted"/>
<dbReference type="RefSeq" id="WP_057776262.1">
    <property type="nucleotide sequence ID" value="NZ_CP042593.1"/>
</dbReference>
<dbReference type="Pfam" id="PF02517">
    <property type="entry name" value="Rce1-like"/>
    <property type="match status" value="1"/>
</dbReference>
<keyword evidence="4" id="KW-1185">Reference proteome</keyword>
<keyword evidence="1" id="KW-0472">Membrane</keyword>
<evidence type="ECO:0000259" key="2">
    <source>
        <dbReference type="Pfam" id="PF02517"/>
    </source>
</evidence>
<protein>
    <submittedName>
        <fullName evidence="3">CPBP family intramembrane metalloprotease</fullName>
    </submittedName>
</protein>
<dbReference type="OrthoDB" id="2194912at2"/>
<feature type="transmembrane region" description="Helical" evidence="1">
    <location>
        <begin position="124"/>
        <end position="146"/>
    </location>
</feature>
<keyword evidence="1" id="KW-0812">Transmembrane</keyword>
<dbReference type="GO" id="GO:0004175">
    <property type="term" value="F:endopeptidase activity"/>
    <property type="evidence" value="ECO:0007669"/>
    <property type="project" value="UniProtKB-ARBA"/>
</dbReference>
<evidence type="ECO:0000256" key="1">
    <source>
        <dbReference type="SAM" id="Phobius"/>
    </source>
</evidence>
<reference evidence="4" key="1">
    <citation type="submission" date="2019-08" db="EMBL/GenBank/DDBJ databases">
        <authorList>
            <person name="Zheng X."/>
        </authorList>
    </citation>
    <scope>NUCLEOTIDE SEQUENCE [LARGE SCALE GENOMIC DNA]</scope>
    <source>
        <strain evidence="4">FJAT-25496</strain>
    </source>
</reference>
<gene>
    <name evidence="3" type="ORF">FSZ17_03360</name>
</gene>
<feature type="transmembrane region" description="Helical" evidence="1">
    <location>
        <begin position="84"/>
        <end position="104"/>
    </location>
</feature>
<evidence type="ECO:0000313" key="3">
    <source>
        <dbReference type="EMBL" id="QED46384.1"/>
    </source>
</evidence>
<feature type="domain" description="CAAX prenyl protease 2/Lysostaphin resistance protein A-like" evidence="2">
    <location>
        <begin position="127"/>
        <end position="214"/>
    </location>
</feature>
<dbReference type="GO" id="GO:0008237">
    <property type="term" value="F:metallopeptidase activity"/>
    <property type="evidence" value="ECO:0007669"/>
    <property type="project" value="UniProtKB-KW"/>
</dbReference>
<dbReference type="InterPro" id="IPR003675">
    <property type="entry name" value="Rce1/LyrA-like_dom"/>
</dbReference>